<dbReference type="CDD" id="cd07035">
    <property type="entry name" value="TPP_PYR_POX_like"/>
    <property type="match status" value="1"/>
</dbReference>
<dbReference type="GO" id="GO:0030976">
    <property type="term" value="F:thiamine pyrophosphate binding"/>
    <property type="evidence" value="ECO:0007669"/>
    <property type="project" value="InterPro"/>
</dbReference>
<dbReference type="SUPFAM" id="SSF52518">
    <property type="entry name" value="Thiamin diphosphate-binding fold (THDP-binding)"/>
    <property type="match status" value="2"/>
</dbReference>
<feature type="domain" description="Thiamine pyrophosphate enzyme N-terminal TPP-binding" evidence="17">
    <location>
        <begin position="11"/>
        <end position="128"/>
    </location>
</feature>
<dbReference type="GO" id="GO:0008949">
    <property type="term" value="F:oxalyl-CoA decarboxylase activity"/>
    <property type="evidence" value="ECO:0007669"/>
    <property type="project" value="UniProtKB-EC"/>
</dbReference>
<comment type="subunit">
    <text evidence="9">Homotetramer; dimer of dimers.</text>
</comment>
<dbReference type="PANTHER" id="PTHR43710:SF2">
    <property type="entry name" value="2-HYDROXYACYL-COA LYASE 1"/>
    <property type="match status" value="1"/>
</dbReference>
<evidence type="ECO:0000256" key="7">
    <source>
        <dbReference type="ARBA" id="ARBA00023052"/>
    </source>
</evidence>
<dbReference type="CDD" id="cd02004">
    <property type="entry name" value="TPP_BZL_OCoD_HPCL"/>
    <property type="match status" value="1"/>
</dbReference>
<dbReference type="Pfam" id="PF00205">
    <property type="entry name" value="TPP_enzyme_M"/>
    <property type="match status" value="1"/>
</dbReference>
<comment type="catalytic activity">
    <reaction evidence="10">
        <text>oxalyl-CoA + H(+) = formyl-CoA + CO2</text>
        <dbReference type="Rhea" id="RHEA:19333"/>
        <dbReference type="ChEBI" id="CHEBI:15378"/>
        <dbReference type="ChEBI" id="CHEBI:16526"/>
        <dbReference type="ChEBI" id="CHEBI:57376"/>
        <dbReference type="ChEBI" id="CHEBI:57388"/>
        <dbReference type="EC" id="4.1.1.8"/>
    </reaction>
</comment>
<keyword evidence="3" id="KW-0479">Metal-binding</keyword>
<dbReference type="InterPro" id="IPR029035">
    <property type="entry name" value="DHS-like_NAD/FAD-binding_dom"/>
</dbReference>
<dbReference type="EMBL" id="AXZF01000131">
    <property type="protein sequence ID" value="ERT66852.1"/>
    <property type="molecule type" value="Genomic_DNA"/>
</dbReference>
<comment type="caution">
    <text evidence="18">The sequence shown here is derived from an EMBL/GenBank/DDBJ whole genome shotgun (WGS) entry which is preliminary data.</text>
</comment>
<dbReference type="InterPro" id="IPR012000">
    <property type="entry name" value="Thiamin_PyroP_enz_cen_dom"/>
</dbReference>
<evidence type="ECO:0000256" key="8">
    <source>
        <dbReference type="ARBA" id="ARBA00023239"/>
    </source>
</evidence>
<dbReference type="InterPro" id="IPR045025">
    <property type="entry name" value="HACL1-like"/>
</dbReference>
<comment type="pathway">
    <text evidence="11">Metabolic intermediate degradation; oxalate degradation; CO(2) and formate from oxalate: step 2/2.</text>
</comment>
<dbReference type="NCBIfam" id="NF006721">
    <property type="entry name" value="PRK09259.1"/>
    <property type="match status" value="1"/>
</dbReference>
<keyword evidence="6" id="KW-0460">Magnesium</keyword>
<dbReference type="EC" id="4.1.1.8" evidence="12"/>
<evidence type="ECO:0000313" key="19">
    <source>
        <dbReference type="Proteomes" id="UP000017081"/>
    </source>
</evidence>
<evidence type="ECO:0000256" key="5">
    <source>
        <dbReference type="ARBA" id="ARBA00022793"/>
    </source>
</evidence>
<dbReference type="FunFam" id="3.40.50.1220:FF:000006">
    <property type="entry name" value="2-hydroxyacyl-CoA lyase 1"/>
    <property type="match status" value="1"/>
</dbReference>
<evidence type="ECO:0000256" key="6">
    <source>
        <dbReference type="ARBA" id="ARBA00022842"/>
    </source>
</evidence>
<comment type="cofactor">
    <cofactor evidence="1">
        <name>thiamine diphosphate</name>
        <dbReference type="ChEBI" id="CHEBI:58937"/>
    </cofactor>
</comment>
<dbReference type="Gene3D" id="3.40.50.970">
    <property type="match status" value="2"/>
</dbReference>
<dbReference type="HOGENOM" id="CLU_013748_3_3_0"/>
<evidence type="ECO:0000256" key="2">
    <source>
        <dbReference type="ARBA" id="ARBA00007812"/>
    </source>
</evidence>
<sequence length="567" mass="61341">MSSVQNDNLTDGMHVMVEALKKNGVDTIYGVVGIPITDLARHAQEEGIRYIGFRHEQSAGNAAAISGYLTKKPGICLTVSAPGFLNGLTALANATVNGFPMIQISGSSDRAIIDLQQGDYEELDQMNIAKPFAKAAYRINKPEDIAIGLARAIRAATSGRPGGVYLDVTTELLGSVIDKVEAEKTLFKVENPAPKSIPSSDSIIKALNLLSSAKKPLVLLGKGAAYSQADELIKKFLDETGIPFLPMSMAKGLLPDNHPQCAAAARSFVLENADTVMLIGARLNWLLGHGKGKHWNPDVRFIQLEIDPKEIDSNRPIEAPVVGDIESSMELLVNGLEKISIKVDSSWIENIEKDKEINIDKMAAKLNTITVPLNYYNALKIVKEVVDSHKDIYLVNEGANTLDDTRNVINMYYPRRRLDCGTWGVMGVGMGFAIGAAITSNKPILAIEGDSAFGFSGMEIETICRYKLPITIVVFNNGGIYRGDHENLGGGTDPSPTTLMATARYDKLIEAFGGTPYNVETQEELKDAITKGIESLKPTLINCKIDPKTGTESGHITSLNPKTAIKN</sequence>
<dbReference type="GO" id="GO:0033611">
    <property type="term" value="P:oxalate catabolic process"/>
    <property type="evidence" value="ECO:0007669"/>
    <property type="project" value="InterPro"/>
</dbReference>
<evidence type="ECO:0000259" key="16">
    <source>
        <dbReference type="Pfam" id="PF02775"/>
    </source>
</evidence>
<keyword evidence="8" id="KW-0456">Lyase</keyword>
<protein>
    <recommendedName>
        <fullName evidence="13">Oxalyl-CoA decarboxylase</fullName>
        <ecNumber evidence="12">4.1.1.8</ecNumber>
    </recommendedName>
</protein>
<reference evidence="18 19" key="1">
    <citation type="submission" date="2013-08" db="EMBL/GenBank/DDBJ databases">
        <authorList>
            <person name="Weinstock G."/>
            <person name="Sodergren E."/>
            <person name="Wylie T."/>
            <person name="Fulton L."/>
            <person name="Fulton R."/>
            <person name="Fronick C."/>
            <person name="O'Laughlin M."/>
            <person name="Godfrey J."/>
            <person name="Miner T."/>
            <person name="Herter B."/>
            <person name="Appelbaum E."/>
            <person name="Cordes M."/>
            <person name="Lek S."/>
            <person name="Wollam A."/>
            <person name="Pepin K.H."/>
            <person name="Palsikar V.B."/>
            <person name="Mitreva M."/>
            <person name="Wilson R.K."/>
        </authorList>
    </citation>
    <scope>NUCLEOTIDE SEQUENCE [LARGE SCALE GENOMIC DNA]</scope>
    <source>
        <strain evidence="18 19">ATCC BAA-474</strain>
    </source>
</reference>
<dbReference type="SUPFAM" id="SSF52467">
    <property type="entry name" value="DHS-like NAD/FAD-binding domain"/>
    <property type="match status" value="1"/>
</dbReference>
<dbReference type="GO" id="GO:0001561">
    <property type="term" value="P:fatty acid alpha-oxidation"/>
    <property type="evidence" value="ECO:0007669"/>
    <property type="project" value="TreeGrafter"/>
</dbReference>
<dbReference type="GO" id="GO:0042802">
    <property type="term" value="F:identical protein binding"/>
    <property type="evidence" value="ECO:0007669"/>
    <property type="project" value="UniProtKB-ARBA"/>
</dbReference>
<evidence type="ECO:0000256" key="4">
    <source>
        <dbReference type="ARBA" id="ARBA00022741"/>
    </source>
</evidence>
<dbReference type="AlphaFoldDB" id="U7V560"/>
<evidence type="ECO:0000256" key="3">
    <source>
        <dbReference type="ARBA" id="ARBA00022723"/>
    </source>
</evidence>
<dbReference type="RefSeq" id="WP_023052036.1">
    <property type="nucleotide sequence ID" value="NZ_CP173063.2"/>
</dbReference>
<dbReference type="PATRIC" id="fig|1319815.3.peg.2402"/>
<evidence type="ECO:0000256" key="9">
    <source>
        <dbReference type="ARBA" id="ARBA00044762"/>
    </source>
</evidence>
<feature type="domain" description="Thiamine pyrophosphate enzyme central" evidence="15">
    <location>
        <begin position="205"/>
        <end position="330"/>
    </location>
</feature>
<dbReference type="FunFam" id="3.40.50.970:FF:000040">
    <property type="entry name" value="Oxalyl-CoA decarboxylase"/>
    <property type="match status" value="1"/>
</dbReference>
<gene>
    <name evidence="18" type="ORF">HMPREF0202_02507</name>
</gene>
<keyword evidence="4" id="KW-0547">Nucleotide-binding</keyword>
<keyword evidence="5" id="KW-0210">Decarboxylase</keyword>
<accession>U7V560</accession>
<evidence type="ECO:0000256" key="1">
    <source>
        <dbReference type="ARBA" id="ARBA00001964"/>
    </source>
</evidence>
<evidence type="ECO:0000259" key="17">
    <source>
        <dbReference type="Pfam" id="PF02776"/>
    </source>
</evidence>
<dbReference type="InterPro" id="IPR012001">
    <property type="entry name" value="Thiamin_PyroP_enz_TPP-bd_dom"/>
</dbReference>
<dbReference type="InterPro" id="IPR017660">
    <property type="entry name" value="Oxalyl-CoA_decarboxylase"/>
</dbReference>
<dbReference type="InterPro" id="IPR029061">
    <property type="entry name" value="THDP-binding"/>
</dbReference>
<feature type="domain" description="Thiamine pyrophosphate enzyme TPP-binding" evidence="16">
    <location>
        <begin position="407"/>
        <end position="543"/>
    </location>
</feature>
<dbReference type="STRING" id="1319815.HMPREF0202_02507"/>
<evidence type="ECO:0000313" key="18">
    <source>
        <dbReference type="EMBL" id="ERT66852.1"/>
    </source>
</evidence>
<dbReference type="GO" id="GO:0043531">
    <property type="term" value="F:ADP binding"/>
    <property type="evidence" value="ECO:0007669"/>
    <property type="project" value="UniProtKB-ARBA"/>
</dbReference>
<dbReference type="PANTHER" id="PTHR43710">
    <property type="entry name" value="2-HYDROXYACYL-COA LYASE"/>
    <property type="match status" value="1"/>
</dbReference>
<evidence type="ECO:0000259" key="15">
    <source>
        <dbReference type="Pfam" id="PF00205"/>
    </source>
</evidence>
<proteinExistence type="inferred from homology"/>
<dbReference type="NCBIfam" id="TIGR03254">
    <property type="entry name" value="oxalate_oxc"/>
    <property type="match status" value="1"/>
</dbReference>
<evidence type="ECO:0000256" key="13">
    <source>
        <dbReference type="ARBA" id="ARBA00070171"/>
    </source>
</evidence>
<evidence type="ECO:0000256" key="12">
    <source>
        <dbReference type="ARBA" id="ARBA00067070"/>
    </source>
</evidence>
<comment type="similarity">
    <text evidence="2 14">Belongs to the TPP enzyme family.</text>
</comment>
<name>U7V560_9FUSO</name>
<evidence type="ECO:0000256" key="10">
    <source>
        <dbReference type="ARBA" id="ARBA00052565"/>
    </source>
</evidence>
<dbReference type="eggNOG" id="COG0028">
    <property type="taxonomic scope" value="Bacteria"/>
</dbReference>
<dbReference type="FunFam" id="3.40.50.970:FF:000042">
    <property type="entry name" value="Oxalyl-CoA decarboxylase"/>
    <property type="match status" value="1"/>
</dbReference>
<dbReference type="GO" id="GO:0000287">
    <property type="term" value="F:magnesium ion binding"/>
    <property type="evidence" value="ECO:0007669"/>
    <property type="project" value="InterPro"/>
</dbReference>
<organism evidence="18 19">
    <name type="scientific">Cetobacterium somerae ATCC BAA-474</name>
    <dbReference type="NCBI Taxonomy" id="1319815"/>
    <lineage>
        <taxon>Bacteria</taxon>
        <taxon>Fusobacteriati</taxon>
        <taxon>Fusobacteriota</taxon>
        <taxon>Fusobacteriia</taxon>
        <taxon>Fusobacteriales</taxon>
        <taxon>Fusobacteriaceae</taxon>
        <taxon>Cetobacterium</taxon>
    </lineage>
</organism>
<keyword evidence="19" id="KW-1185">Reference proteome</keyword>
<dbReference type="InterPro" id="IPR011766">
    <property type="entry name" value="TPP_enzyme_TPP-bd"/>
</dbReference>
<evidence type="ECO:0000256" key="11">
    <source>
        <dbReference type="ARBA" id="ARBA00060708"/>
    </source>
</evidence>
<evidence type="ECO:0000256" key="14">
    <source>
        <dbReference type="RuleBase" id="RU362132"/>
    </source>
</evidence>
<dbReference type="Pfam" id="PF02775">
    <property type="entry name" value="TPP_enzyme_C"/>
    <property type="match status" value="1"/>
</dbReference>
<dbReference type="Proteomes" id="UP000017081">
    <property type="component" value="Unassembled WGS sequence"/>
</dbReference>
<dbReference type="Pfam" id="PF02776">
    <property type="entry name" value="TPP_enzyme_N"/>
    <property type="match status" value="1"/>
</dbReference>
<dbReference type="Gene3D" id="3.40.50.1220">
    <property type="entry name" value="TPP-binding domain"/>
    <property type="match status" value="1"/>
</dbReference>
<keyword evidence="7 14" id="KW-0786">Thiamine pyrophosphate</keyword>